<organism evidence="1 2">
    <name type="scientific">Pseudomonas citronellolis</name>
    <dbReference type="NCBI Taxonomy" id="53408"/>
    <lineage>
        <taxon>Bacteria</taxon>
        <taxon>Pseudomonadati</taxon>
        <taxon>Pseudomonadota</taxon>
        <taxon>Gammaproteobacteria</taxon>
        <taxon>Pseudomonadales</taxon>
        <taxon>Pseudomonadaceae</taxon>
        <taxon>Pseudomonas</taxon>
    </lineage>
</organism>
<evidence type="ECO:0000313" key="1">
    <source>
        <dbReference type="EMBL" id="ANI14932.1"/>
    </source>
</evidence>
<dbReference type="AlphaFoldDB" id="A0A1A9KBM7"/>
<dbReference type="Gene3D" id="3.20.20.410">
    <property type="entry name" value="Protein of unknown function UPF0759"/>
    <property type="match status" value="1"/>
</dbReference>
<gene>
    <name evidence="1" type="ORF">A9C11_13435</name>
</gene>
<dbReference type="Pfam" id="PF01904">
    <property type="entry name" value="DUF72"/>
    <property type="match status" value="1"/>
</dbReference>
<evidence type="ECO:0000313" key="2">
    <source>
        <dbReference type="Proteomes" id="UP000077748"/>
    </source>
</evidence>
<dbReference type="InterPro" id="IPR002763">
    <property type="entry name" value="DUF72"/>
</dbReference>
<dbReference type="SUPFAM" id="SSF117396">
    <property type="entry name" value="TM1631-like"/>
    <property type="match status" value="1"/>
</dbReference>
<accession>A0A1A9KBM7</accession>
<dbReference type="EMBL" id="CP015878">
    <property type="protein sequence ID" value="ANI14932.1"/>
    <property type="molecule type" value="Genomic_DNA"/>
</dbReference>
<dbReference type="InterPro" id="IPR036520">
    <property type="entry name" value="UPF0759_sf"/>
</dbReference>
<dbReference type="Proteomes" id="UP000077748">
    <property type="component" value="Chromosome"/>
</dbReference>
<reference evidence="1 2" key="1">
    <citation type="submission" date="2016-05" db="EMBL/GenBank/DDBJ databases">
        <title>Genome Sequence of Pseudomonas citronellolis Strain SJTE-3, an Estrogens and Persistent Organic Pollutants degradation strain.</title>
        <authorList>
            <person name="Liang R."/>
        </authorList>
    </citation>
    <scope>NUCLEOTIDE SEQUENCE [LARGE SCALE GENOMIC DNA]</scope>
    <source>
        <strain evidence="1 2">SJTE-3</strain>
    </source>
</reference>
<proteinExistence type="predicted"/>
<sequence length="307" mass="35152">MGTDGLYIGISGWRYVPWRGEFYPRGLPQREELRYAAHAFASIELNGSFYGLQTPGRYRQWKAQTPAGFRFSVKGPRFVTHLRRLREPQQGLANFFASGPLELDDKLGAFLWQLPPSLAYDGELLEAFLALLPRHSHAAAELAGSADARLRHEAPSPGRRFALRHALEVRHKSFCSAEFTDQLRRHGVALVMADAPSKWPYAEDLTAPDFTYLRLHGAEQLYASGYGEAALRRWSERIRLWRNGLQPADAELIDADKRGDRRHRELYCYFDNDIKVRAPFDAFRLMQLLDVRLPQQQVPGEPAEDWT</sequence>
<protein>
    <recommendedName>
        <fullName evidence="3">DUF72 domain-containing protein</fullName>
    </recommendedName>
</protein>
<name>A0A1A9KBM7_9PSED</name>
<evidence type="ECO:0008006" key="3">
    <source>
        <dbReference type="Google" id="ProtNLM"/>
    </source>
</evidence>
<dbReference type="RefSeq" id="WP_064582915.1">
    <property type="nucleotide sequence ID" value="NZ_CP015878.1"/>
</dbReference>
<dbReference type="PANTHER" id="PTHR30348:SF4">
    <property type="entry name" value="DUF72 DOMAIN-CONTAINING PROTEIN"/>
    <property type="match status" value="1"/>
</dbReference>
<dbReference type="PANTHER" id="PTHR30348">
    <property type="entry name" value="UNCHARACTERIZED PROTEIN YECE"/>
    <property type="match status" value="1"/>
</dbReference>